<evidence type="ECO:0000313" key="2">
    <source>
        <dbReference type="EMBL" id="QEG23620.1"/>
    </source>
</evidence>
<feature type="coiled-coil region" evidence="1">
    <location>
        <begin position="17"/>
        <end position="44"/>
    </location>
</feature>
<dbReference type="OrthoDB" id="9985804at2"/>
<keyword evidence="3" id="KW-1185">Reference proteome</keyword>
<accession>A0A5B9PEN2</accession>
<proteinExistence type="predicted"/>
<evidence type="ECO:0000256" key="1">
    <source>
        <dbReference type="SAM" id="Coils"/>
    </source>
</evidence>
<reference evidence="2 3" key="1">
    <citation type="submission" date="2019-08" db="EMBL/GenBank/DDBJ databases">
        <title>Deep-cultivation of Planctomycetes and their phenomic and genomic characterization uncovers novel biology.</title>
        <authorList>
            <person name="Wiegand S."/>
            <person name="Jogler M."/>
            <person name="Boedeker C."/>
            <person name="Pinto D."/>
            <person name="Vollmers J."/>
            <person name="Rivas-Marin E."/>
            <person name="Kohn T."/>
            <person name="Peeters S.H."/>
            <person name="Heuer A."/>
            <person name="Rast P."/>
            <person name="Oberbeckmann S."/>
            <person name="Bunk B."/>
            <person name="Jeske O."/>
            <person name="Meyerdierks A."/>
            <person name="Storesund J.E."/>
            <person name="Kallscheuer N."/>
            <person name="Luecker S."/>
            <person name="Lage O.M."/>
            <person name="Pohl T."/>
            <person name="Merkel B.J."/>
            <person name="Hornburger P."/>
            <person name="Mueller R.-W."/>
            <person name="Bruemmer F."/>
            <person name="Labrenz M."/>
            <person name="Spormann A.M."/>
            <person name="Op den Camp H."/>
            <person name="Overmann J."/>
            <person name="Amann R."/>
            <person name="Jetten M.S.M."/>
            <person name="Mascher T."/>
            <person name="Medema M.H."/>
            <person name="Devos D.P."/>
            <person name="Kaster A.-K."/>
            <person name="Ovreas L."/>
            <person name="Rohde M."/>
            <person name="Galperin M.Y."/>
            <person name="Jogler C."/>
        </authorList>
    </citation>
    <scope>NUCLEOTIDE SEQUENCE [LARGE SCALE GENOMIC DNA]</scope>
    <source>
        <strain evidence="2 3">FC18</strain>
    </source>
</reference>
<dbReference type="AlphaFoldDB" id="A0A5B9PEN2"/>
<dbReference type="KEGG" id="mff:MFFC18_35210"/>
<keyword evidence="1" id="KW-0175">Coiled coil</keyword>
<name>A0A5B9PEN2_9BACT</name>
<gene>
    <name evidence="2" type="ORF">MFFC18_35210</name>
</gene>
<sequence length="141" mass="16131">MVAFIYAMLCGWIVVLRKLASRKHNRLKARYEQADKAFRAIERECKNDEVAVGRPAAYSSQFKLMKLYEALESAKQRWLTSKKKLGKRQKLEGKLKALRGRKIPYSFGLLDMAIVMKVVDVAREANGLDFSVAMDFIKSLA</sequence>
<dbReference type="RefSeq" id="WP_148618933.1">
    <property type="nucleotide sequence ID" value="NZ_CP042912.1"/>
</dbReference>
<protein>
    <submittedName>
        <fullName evidence="2">Uncharacterized protein</fullName>
    </submittedName>
</protein>
<dbReference type="EMBL" id="CP042912">
    <property type="protein sequence ID" value="QEG23620.1"/>
    <property type="molecule type" value="Genomic_DNA"/>
</dbReference>
<organism evidence="2 3">
    <name type="scientific">Mariniblastus fucicola</name>
    <dbReference type="NCBI Taxonomy" id="980251"/>
    <lineage>
        <taxon>Bacteria</taxon>
        <taxon>Pseudomonadati</taxon>
        <taxon>Planctomycetota</taxon>
        <taxon>Planctomycetia</taxon>
        <taxon>Pirellulales</taxon>
        <taxon>Pirellulaceae</taxon>
        <taxon>Mariniblastus</taxon>
    </lineage>
</organism>
<evidence type="ECO:0000313" key="3">
    <source>
        <dbReference type="Proteomes" id="UP000322214"/>
    </source>
</evidence>
<dbReference type="Proteomes" id="UP000322214">
    <property type="component" value="Chromosome"/>
</dbReference>